<proteinExistence type="inferred from homology"/>
<evidence type="ECO:0000256" key="9">
    <source>
        <dbReference type="RuleBase" id="RU369079"/>
    </source>
</evidence>
<gene>
    <name evidence="11" type="ORF">GH815_01005</name>
</gene>
<evidence type="ECO:0000256" key="2">
    <source>
        <dbReference type="ARBA" id="ARBA00022448"/>
    </source>
</evidence>
<dbReference type="OrthoDB" id="9791324at2"/>
<dbReference type="InterPro" id="IPR007387">
    <property type="entry name" value="TRAP_DctQ"/>
</dbReference>
<keyword evidence="2 9" id="KW-0813">Transport</keyword>
<keyword evidence="6 9" id="KW-1133">Transmembrane helix</keyword>
<sequence>MSPGQPGAPPREKGGRQRPLLLRGAQGLVTILEWSGKLIAVATLGVMFGALLVNVVLRYAFGTGIPWAYEIHAVLLPWLVAGGIVIAAARSRNIAISLLPDLTPARYQRFLLLAVEIAIVTIAASVLWSSQPILRASSFQTLSTLGIKQVWGYSSLVYAFGGMVVIGAMNILQLLGGIDRPGPDPARTSLS</sequence>
<dbReference type="GO" id="GO:0022857">
    <property type="term" value="F:transmembrane transporter activity"/>
    <property type="evidence" value="ECO:0007669"/>
    <property type="project" value="UniProtKB-UniRule"/>
</dbReference>
<accession>A0A844BEY7</accession>
<dbReference type="GO" id="GO:0005886">
    <property type="term" value="C:plasma membrane"/>
    <property type="evidence" value="ECO:0007669"/>
    <property type="project" value="UniProtKB-SubCell"/>
</dbReference>
<dbReference type="PANTHER" id="PTHR35011">
    <property type="entry name" value="2,3-DIKETO-L-GULONATE TRAP TRANSPORTER SMALL PERMEASE PROTEIN YIAM"/>
    <property type="match status" value="1"/>
</dbReference>
<keyword evidence="5 9" id="KW-0812">Transmembrane</keyword>
<evidence type="ECO:0000256" key="5">
    <source>
        <dbReference type="ARBA" id="ARBA00022692"/>
    </source>
</evidence>
<dbReference type="EMBL" id="WJPO01000001">
    <property type="protein sequence ID" value="MRH19553.1"/>
    <property type="molecule type" value="Genomic_DNA"/>
</dbReference>
<evidence type="ECO:0000256" key="6">
    <source>
        <dbReference type="ARBA" id="ARBA00022989"/>
    </source>
</evidence>
<evidence type="ECO:0000256" key="3">
    <source>
        <dbReference type="ARBA" id="ARBA00022475"/>
    </source>
</evidence>
<dbReference type="Pfam" id="PF04290">
    <property type="entry name" value="DctQ"/>
    <property type="match status" value="1"/>
</dbReference>
<dbReference type="GO" id="GO:0015740">
    <property type="term" value="P:C4-dicarboxylate transport"/>
    <property type="evidence" value="ECO:0007669"/>
    <property type="project" value="TreeGrafter"/>
</dbReference>
<evidence type="ECO:0000313" key="12">
    <source>
        <dbReference type="Proteomes" id="UP000466730"/>
    </source>
</evidence>
<comment type="function">
    <text evidence="9">Part of the tripartite ATP-independent periplasmic (TRAP) transport system.</text>
</comment>
<keyword evidence="12" id="KW-1185">Reference proteome</keyword>
<keyword evidence="3" id="KW-1003">Cell membrane</keyword>
<name>A0A844BEY7_9RHOB</name>
<feature type="transmembrane region" description="Helical" evidence="9">
    <location>
        <begin position="150"/>
        <end position="172"/>
    </location>
</feature>
<organism evidence="11 12">
    <name type="scientific">Rhodovulum strictum</name>
    <dbReference type="NCBI Taxonomy" id="58314"/>
    <lineage>
        <taxon>Bacteria</taxon>
        <taxon>Pseudomonadati</taxon>
        <taxon>Pseudomonadota</taxon>
        <taxon>Alphaproteobacteria</taxon>
        <taxon>Rhodobacterales</taxon>
        <taxon>Paracoccaceae</taxon>
        <taxon>Rhodovulum</taxon>
    </lineage>
</organism>
<comment type="caution">
    <text evidence="11">The sequence shown here is derived from an EMBL/GenBank/DDBJ whole genome shotgun (WGS) entry which is preliminary data.</text>
</comment>
<reference evidence="11 12" key="1">
    <citation type="submission" date="2019-11" db="EMBL/GenBank/DDBJ databases">
        <title>Draft Whole-Genome sequence of the marine photosynthetic bacterium Rhodovulum strictum DSM 11289.</title>
        <authorList>
            <person name="Kyndt J.A."/>
            <person name="Meyer T.E."/>
        </authorList>
    </citation>
    <scope>NUCLEOTIDE SEQUENCE [LARGE SCALE GENOMIC DNA]</scope>
    <source>
        <strain evidence="11 12">DSM 11289</strain>
    </source>
</reference>
<dbReference type="PANTHER" id="PTHR35011:SF2">
    <property type="entry name" value="2,3-DIKETO-L-GULONATE TRAP TRANSPORTER SMALL PERMEASE PROTEIN YIAM"/>
    <property type="match status" value="1"/>
</dbReference>
<evidence type="ECO:0000256" key="1">
    <source>
        <dbReference type="ARBA" id="ARBA00004429"/>
    </source>
</evidence>
<dbReference type="Proteomes" id="UP000466730">
    <property type="component" value="Unassembled WGS sequence"/>
</dbReference>
<keyword evidence="4 9" id="KW-0997">Cell inner membrane</keyword>
<feature type="transmembrane region" description="Helical" evidence="9">
    <location>
        <begin position="67"/>
        <end position="89"/>
    </location>
</feature>
<dbReference type="InterPro" id="IPR055348">
    <property type="entry name" value="DctQ"/>
</dbReference>
<dbReference type="RefSeq" id="WP_153746866.1">
    <property type="nucleotide sequence ID" value="NZ_BAAADI010000002.1"/>
</dbReference>
<keyword evidence="7 9" id="KW-0472">Membrane</keyword>
<dbReference type="AlphaFoldDB" id="A0A844BEY7"/>
<evidence type="ECO:0000259" key="10">
    <source>
        <dbReference type="Pfam" id="PF04290"/>
    </source>
</evidence>
<evidence type="ECO:0000256" key="4">
    <source>
        <dbReference type="ARBA" id="ARBA00022519"/>
    </source>
</evidence>
<comment type="subcellular location">
    <subcellularLocation>
        <location evidence="1 9">Cell inner membrane</location>
        <topology evidence="1 9">Multi-pass membrane protein</topology>
    </subcellularLocation>
</comment>
<evidence type="ECO:0000256" key="8">
    <source>
        <dbReference type="ARBA" id="ARBA00038436"/>
    </source>
</evidence>
<feature type="transmembrane region" description="Helical" evidence="9">
    <location>
        <begin position="38"/>
        <end position="61"/>
    </location>
</feature>
<evidence type="ECO:0000313" key="11">
    <source>
        <dbReference type="EMBL" id="MRH19553.1"/>
    </source>
</evidence>
<comment type="subunit">
    <text evidence="9">The complex comprises the extracytoplasmic solute receptor protein and the two transmembrane proteins.</text>
</comment>
<feature type="transmembrane region" description="Helical" evidence="9">
    <location>
        <begin position="110"/>
        <end position="130"/>
    </location>
</feature>
<comment type="similarity">
    <text evidence="8 9">Belongs to the TRAP transporter small permease family.</text>
</comment>
<evidence type="ECO:0000256" key="7">
    <source>
        <dbReference type="ARBA" id="ARBA00023136"/>
    </source>
</evidence>
<feature type="domain" description="Tripartite ATP-independent periplasmic transporters DctQ component" evidence="10">
    <location>
        <begin position="47"/>
        <end position="175"/>
    </location>
</feature>
<protein>
    <recommendedName>
        <fullName evidence="9">TRAP transporter small permease protein</fullName>
    </recommendedName>
</protein>